<accession>A0A975XFR4</accession>
<dbReference type="AlphaFoldDB" id="A0A975XFR4"/>
<proteinExistence type="predicted"/>
<name>A0A975XFR4_9BURK</name>
<protein>
    <submittedName>
        <fullName evidence="3">Uncharacterized protein</fullName>
    </submittedName>
</protein>
<reference evidence="3 4" key="1">
    <citation type="submission" date="2018-01" db="EMBL/GenBank/DDBJ databases">
        <authorList>
            <person name="Clerissi C."/>
        </authorList>
    </citation>
    <scope>NUCLEOTIDE SEQUENCE [LARGE SCALE GENOMIC DNA]</scope>
    <source>
        <strain evidence="3">Cupriavidus taiwanensis STM 3521</strain>
    </source>
</reference>
<sequence length="59" mass="6105">MRQVTVLSALYGIFWALGAAVDARQPPAGAKRPGGGVEKTGSNQGGPRADRRGRVTAVQ</sequence>
<dbReference type="Proteomes" id="UP000256297">
    <property type="component" value="Chromosome CBM2589_a"/>
</dbReference>
<feature type="chain" id="PRO_5036893703" evidence="2">
    <location>
        <begin position="20"/>
        <end position="59"/>
    </location>
</feature>
<feature type="region of interest" description="Disordered" evidence="1">
    <location>
        <begin position="25"/>
        <end position="59"/>
    </location>
</feature>
<feature type="signal peptide" evidence="2">
    <location>
        <begin position="1"/>
        <end position="19"/>
    </location>
</feature>
<dbReference type="EMBL" id="OFSP01000039">
    <property type="protein sequence ID" value="SOY68648.1"/>
    <property type="molecule type" value="Genomic_DNA"/>
</dbReference>
<comment type="caution">
    <text evidence="3">The sequence shown here is derived from an EMBL/GenBank/DDBJ whole genome shotgun (WGS) entry which is preliminary data.</text>
</comment>
<evidence type="ECO:0000256" key="2">
    <source>
        <dbReference type="SAM" id="SignalP"/>
    </source>
</evidence>
<gene>
    <name evidence="3" type="ORF">CBM2589_A90151</name>
</gene>
<evidence type="ECO:0000313" key="3">
    <source>
        <dbReference type="EMBL" id="SOY68648.1"/>
    </source>
</evidence>
<evidence type="ECO:0000313" key="4">
    <source>
        <dbReference type="Proteomes" id="UP000256297"/>
    </source>
</evidence>
<keyword evidence="2" id="KW-0732">Signal</keyword>
<evidence type="ECO:0000256" key="1">
    <source>
        <dbReference type="SAM" id="MobiDB-lite"/>
    </source>
</evidence>
<organism evidence="3 4">
    <name type="scientific">Cupriavidus taiwanensis</name>
    <dbReference type="NCBI Taxonomy" id="164546"/>
    <lineage>
        <taxon>Bacteria</taxon>
        <taxon>Pseudomonadati</taxon>
        <taxon>Pseudomonadota</taxon>
        <taxon>Betaproteobacteria</taxon>
        <taxon>Burkholderiales</taxon>
        <taxon>Burkholderiaceae</taxon>
        <taxon>Cupriavidus</taxon>
    </lineage>
</organism>